<evidence type="ECO:0000313" key="3">
    <source>
        <dbReference type="Proteomes" id="UP000490980"/>
    </source>
</evidence>
<dbReference type="InterPro" id="IPR027463">
    <property type="entry name" value="AcrB_DN_DC_subdom"/>
</dbReference>
<dbReference type="Proteomes" id="UP000490980">
    <property type="component" value="Unassembled WGS sequence"/>
</dbReference>
<feature type="transmembrane region" description="Helical" evidence="1">
    <location>
        <begin position="980"/>
        <end position="1003"/>
    </location>
</feature>
<dbReference type="EMBL" id="JAARLZ010000002">
    <property type="protein sequence ID" value="NII05534.1"/>
    <property type="molecule type" value="Genomic_DNA"/>
</dbReference>
<dbReference type="PANTHER" id="PTHR32063:SF0">
    <property type="entry name" value="SWARMING MOTILITY PROTEIN SWRC"/>
    <property type="match status" value="1"/>
</dbReference>
<feature type="transmembrane region" description="Helical" evidence="1">
    <location>
        <begin position="904"/>
        <end position="928"/>
    </location>
</feature>
<dbReference type="Gene3D" id="3.30.2090.10">
    <property type="entry name" value="Multidrug efflux transporter AcrB TolC docking domain, DN and DC subdomains"/>
    <property type="match status" value="2"/>
</dbReference>
<protein>
    <submittedName>
        <fullName evidence="2">Efflux RND transporter permease subunit</fullName>
    </submittedName>
</protein>
<dbReference type="SUPFAM" id="SSF82693">
    <property type="entry name" value="Multidrug efflux transporter AcrB pore domain, PN1, PN2, PC1 and PC2 subdomains"/>
    <property type="match status" value="3"/>
</dbReference>
<dbReference type="SUPFAM" id="SSF82866">
    <property type="entry name" value="Multidrug efflux transporter AcrB transmembrane domain"/>
    <property type="match status" value="2"/>
</dbReference>
<reference evidence="2 3" key="1">
    <citation type="submission" date="2020-03" db="EMBL/GenBank/DDBJ databases">
        <authorList>
            <person name="Lai Q."/>
        </authorList>
    </citation>
    <scope>NUCLEOTIDE SEQUENCE [LARGE SCALE GENOMIC DNA]</scope>
    <source>
        <strain evidence="2 3">CCUG 25036</strain>
    </source>
</reference>
<dbReference type="Gene3D" id="3.30.70.1320">
    <property type="entry name" value="Multidrug efflux transporter AcrB pore domain like"/>
    <property type="match status" value="1"/>
</dbReference>
<dbReference type="Gene3D" id="1.20.1640.10">
    <property type="entry name" value="Multidrug efflux transporter AcrB transmembrane domain"/>
    <property type="match status" value="2"/>
</dbReference>
<feature type="transmembrane region" description="Helical" evidence="1">
    <location>
        <begin position="521"/>
        <end position="541"/>
    </location>
</feature>
<organism evidence="2 3">
    <name type="scientific">Luteibacter anthropi</name>
    <dbReference type="NCBI Taxonomy" id="564369"/>
    <lineage>
        <taxon>Bacteria</taxon>
        <taxon>Pseudomonadati</taxon>
        <taxon>Pseudomonadota</taxon>
        <taxon>Gammaproteobacteria</taxon>
        <taxon>Lysobacterales</taxon>
        <taxon>Rhodanobacteraceae</taxon>
        <taxon>Luteibacter</taxon>
    </lineage>
</organism>
<feature type="transmembrane region" description="Helical" evidence="1">
    <location>
        <begin position="352"/>
        <end position="374"/>
    </location>
</feature>
<keyword evidence="1" id="KW-0472">Membrane</keyword>
<keyword evidence="3" id="KW-1185">Reference proteome</keyword>
<dbReference type="GO" id="GO:0005886">
    <property type="term" value="C:plasma membrane"/>
    <property type="evidence" value="ECO:0007669"/>
    <property type="project" value="TreeGrafter"/>
</dbReference>
<accession>A0A7X5U819</accession>
<dbReference type="Gene3D" id="3.30.70.1440">
    <property type="entry name" value="Multidrug efflux transporter AcrB pore domain"/>
    <property type="match status" value="1"/>
</dbReference>
<name>A0A7X5U819_9GAMM</name>
<feature type="transmembrane region" description="Helical" evidence="1">
    <location>
        <begin position="331"/>
        <end position="347"/>
    </location>
</feature>
<dbReference type="GO" id="GO:0042910">
    <property type="term" value="F:xenobiotic transmembrane transporter activity"/>
    <property type="evidence" value="ECO:0007669"/>
    <property type="project" value="TreeGrafter"/>
</dbReference>
<dbReference type="PANTHER" id="PTHR32063">
    <property type="match status" value="1"/>
</dbReference>
<gene>
    <name evidence="2" type="ORF">HBF25_03910</name>
</gene>
<feature type="transmembrane region" description="Helical" evidence="1">
    <location>
        <begin position="851"/>
        <end position="871"/>
    </location>
</feature>
<evidence type="ECO:0000313" key="2">
    <source>
        <dbReference type="EMBL" id="NII05534.1"/>
    </source>
</evidence>
<feature type="transmembrane region" description="Helical" evidence="1">
    <location>
        <begin position="380"/>
        <end position="401"/>
    </location>
</feature>
<dbReference type="PRINTS" id="PR00702">
    <property type="entry name" value="ACRIFLAVINRP"/>
</dbReference>
<dbReference type="InterPro" id="IPR001036">
    <property type="entry name" value="Acrflvin-R"/>
</dbReference>
<dbReference type="Pfam" id="PF00873">
    <property type="entry name" value="ACR_tran"/>
    <property type="match status" value="1"/>
</dbReference>
<comment type="caution">
    <text evidence="2">The sequence shown here is derived from an EMBL/GenBank/DDBJ whole genome shotgun (WGS) entry which is preliminary data.</text>
</comment>
<keyword evidence="1" id="KW-1133">Transmembrane helix</keyword>
<feature type="transmembrane region" description="Helical" evidence="1">
    <location>
        <begin position="949"/>
        <end position="968"/>
    </location>
</feature>
<feature type="transmembrane region" description="Helical" evidence="1">
    <location>
        <begin position="878"/>
        <end position="898"/>
    </location>
</feature>
<keyword evidence="1" id="KW-0812">Transmembrane</keyword>
<dbReference type="Gene3D" id="3.30.70.1430">
    <property type="entry name" value="Multidrug efflux transporter AcrB pore domain"/>
    <property type="match status" value="2"/>
</dbReference>
<dbReference type="SUPFAM" id="SSF82714">
    <property type="entry name" value="Multidrug efflux transporter AcrB TolC docking domain, DN and DC subdomains"/>
    <property type="match status" value="2"/>
</dbReference>
<dbReference type="AlphaFoldDB" id="A0A7X5U819"/>
<sequence length="1016" mass="107770">MTGMLARHSHTFILVAVLLAIAGAVAAFGLPVGLFPQVSFPRIVVDIHAGDRPADATALLVTRPLEDAIRAVPGVDSVRSETSRGEAQVSIDFGWGRDMVAATLLVDAAVAKVLPGLPPGTGYDVRRMDPTVFPIISYALRSDALSPVALRDFAQYRIAPLLAAIPGLAHVDVQGGETAEIQVEADAHVLASRGLTQADLVSAIAAANQIQAVGRLQDHNKLYLVVANHPLKDARDIASVPLVNAGGGRMSVGDVAKVSNGFAPQWIRVTEDGRPAVLFNVYEQPDGNAVQIAAAVRQRLASLPLPPGVTLTNWYDQSELVTASAASVRDAIAIGLLLAGGVLFLFLRNGRLVMVTMIVVPAILAVTVLCLKLLGLSFNIMTLGGMAAAVGLVIDDVMVMIEHIARRSLEAQDEHAGSMANVVFRAAREFIVPLSGSSLATLIVFVPLAFLQGVTGAFSRALSITMGSALLVSWAMTAIVVPAVVTRLVRPHHWQHRVSWLDEAMHRWHGRVFAPTYRRPLVAAAAVILVVVAGVAAYLHVPTGFMPEADEGGFVLDYYSAPGTSLTETDREIAQVEQILRMNRNVETFSRRLGTGLGGDLGQSYHGDFFVRLKPGHPLATADVMNDVRENVLHAVPGVQVEVAQLMEDLIGDLTAVPQPVEVKLYGDDEKALIPLADKVAGALGHIPGLVDVKNGAQVAGDAIDIEFHDAAVAAEGTTVDAVSQAVSAALSGTIATALPGATKALGVRVAMPGSRTWRIENLDALPVRSADGHVFPLSRVATLHKVAGQPQITREDLQNMVPVTARIDEGGIGAAVQRVRALLDRPGMLPTGVRYELGGLYQQQQVAFAGLQKVFGAALAAEFVLLMFLYRRAWLAFLVMLTSLLSTSAVFTGLWLAGVDLNVTAMMGLTMVLGIGTEMAIFLASEYQAIGARTGWRSAIHRAVRNRVRPITMTTLAAILTLLPLVMALGQGSDLQQPLAIAIVAGLLLQFPMVLVVLPVAIGQSSRRRPGRSIV</sequence>
<feature type="transmembrane region" description="Helical" evidence="1">
    <location>
        <begin position="471"/>
        <end position="489"/>
    </location>
</feature>
<feature type="transmembrane region" description="Helical" evidence="1">
    <location>
        <begin position="430"/>
        <end position="451"/>
    </location>
</feature>
<proteinExistence type="predicted"/>
<evidence type="ECO:0000256" key="1">
    <source>
        <dbReference type="SAM" id="Phobius"/>
    </source>
</evidence>